<accession>B6K5R3</accession>
<dbReference type="GO" id="GO:0140765">
    <property type="term" value="F:histone H3K56 deacetylase activity, NAD-dependent"/>
    <property type="evidence" value="ECO:0007669"/>
    <property type="project" value="EnsemblFungi"/>
</dbReference>
<dbReference type="InterPro" id="IPR003000">
    <property type="entry name" value="Sirtuin"/>
</dbReference>
<feature type="active site" description="Proton acceptor" evidence="4">
    <location>
        <position position="192"/>
    </location>
</feature>
<dbReference type="OrthoDB" id="2919105at2759"/>
<dbReference type="Gene3D" id="3.40.50.1220">
    <property type="entry name" value="TPP-binding domain"/>
    <property type="match status" value="1"/>
</dbReference>
<dbReference type="EMBL" id="KE651167">
    <property type="protein sequence ID" value="EEB08867.2"/>
    <property type="molecule type" value="Genomic_DNA"/>
</dbReference>
<name>B6K5R3_SCHJY</name>
<evidence type="ECO:0000313" key="7">
    <source>
        <dbReference type="EMBL" id="EEB08867.2"/>
    </source>
</evidence>
<dbReference type="Gene3D" id="3.30.1600.10">
    <property type="entry name" value="SIR2/SIRT2 'Small Domain"/>
    <property type="match status" value="1"/>
</dbReference>
<dbReference type="Proteomes" id="UP000001744">
    <property type="component" value="Unassembled WGS sequence"/>
</dbReference>
<dbReference type="STRING" id="402676.B6K5R3"/>
<dbReference type="InterPro" id="IPR026591">
    <property type="entry name" value="Sirtuin_cat_small_dom_sf"/>
</dbReference>
<dbReference type="PROSITE" id="PS50305">
    <property type="entry name" value="SIRTUIN"/>
    <property type="match status" value="1"/>
</dbReference>
<keyword evidence="2" id="KW-0808">Transferase</keyword>
<dbReference type="PANTHER" id="PTHR11085:SF15">
    <property type="entry name" value="NAD-DEPENDENT HISTONE DEACETYLASE HST4"/>
    <property type="match status" value="1"/>
</dbReference>
<evidence type="ECO:0000256" key="3">
    <source>
        <dbReference type="ARBA" id="ARBA00023027"/>
    </source>
</evidence>
<feature type="binding site" evidence="4">
    <location>
        <position position="225"/>
    </location>
    <ligand>
        <name>Zn(2+)</name>
        <dbReference type="ChEBI" id="CHEBI:29105"/>
    </ligand>
</feature>
<gene>
    <name evidence="8" type="primary">hst4</name>
    <name evidence="7" type="ORF">SJAG_04039</name>
</gene>
<dbReference type="OMA" id="QLHGSIN"/>
<dbReference type="GO" id="GO:0046872">
    <property type="term" value="F:metal ion binding"/>
    <property type="evidence" value="ECO:0007669"/>
    <property type="project" value="UniProtKB-KW"/>
</dbReference>
<dbReference type="GO" id="GO:0005721">
    <property type="term" value="C:pericentric heterochromatin"/>
    <property type="evidence" value="ECO:0007669"/>
    <property type="project" value="EnsemblFungi"/>
</dbReference>
<evidence type="ECO:0000256" key="2">
    <source>
        <dbReference type="ARBA" id="ARBA00022679"/>
    </source>
</evidence>
<sequence length="402" mass="44615">MSNPTISSLLNPVKGGPKATVSRKRKAVGNAKQSTKNVPKQTRFLIDLGLPGYDIQPLASVLQKSKRIVVITGAGISCQAGIPDFRSSTGLFKTLRSEYGISFSGKEMFDNSVYRNIETVNIFHEMIKQLYELSKNANPTDFHYFLAKLAKESRLLRLYTQNIDYLETRLEGLETSIPLPSSPPWPLTIALHGTLEMVSCTKCGYIQKFDPSFFGKDGLTACPECRIGNEVRRIAGKRSTAEGCLRPRIVLYNESHPDSEAIGSVCTQDLKSKPDCLIIAGTSCKIPGVKRIIKQMSMSVRRQKGSVVWMNHDPPNKEFDHLCDVIVTGDCQTAVKEATAYVGPTALNIKLKTHGAKKPENQRPRVYKKRAKVEGDIMLKEVFRSSKASSVPPRPKVKLEEV</sequence>
<reference evidence="7 9" key="1">
    <citation type="journal article" date="2011" name="Science">
        <title>Comparative functional genomics of the fission yeasts.</title>
        <authorList>
            <person name="Rhind N."/>
            <person name="Chen Z."/>
            <person name="Yassour M."/>
            <person name="Thompson D.A."/>
            <person name="Haas B.J."/>
            <person name="Habib N."/>
            <person name="Wapinski I."/>
            <person name="Roy S."/>
            <person name="Lin M.F."/>
            <person name="Heiman D.I."/>
            <person name="Young S.K."/>
            <person name="Furuya K."/>
            <person name="Guo Y."/>
            <person name="Pidoux A."/>
            <person name="Chen H.M."/>
            <person name="Robbertse B."/>
            <person name="Goldberg J.M."/>
            <person name="Aoki K."/>
            <person name="Bayne E.H."/>
            <person name="Berlin A.M."/>
            <person name="Desjardins C.A."/>
            <person name="Dobbs E."/>
            <person name="Dukaj L."/>
            <person name="Fan L."/>
            <person name="FitzGerald M.G."/>
            <person name="French C."/>
            <person name="Gujja S."/>
            <person name="Hansen K."/>
            <person name="Keifenheim D."/>
            <person name="Levin J.Z."/>
            <person name="Mosher R.A."/>
            <person name="Mueller C.A."/>
            <person name="Pfiffner J."/>
            <person name="Priest M."/>
            <person name="Russ C."/>
            <person name="Smialowska A."/>
            <person name="Swoboda P."/>
            <person name="Sykes S.M."/>
            <person name="Vaughn M."/>
            <person name="Vengrova S."/>
            <person name="Yoder R."/>
            <person name="Zeng Q."/>
            <person name="Allshire R."/>
            <person name="Baulcombe D."/>
            <person name="Birren B.W."/>
            <person name="Brown W."/>
            <person name="Ekwall K."/>
            <person name="Kellis M."/>
            <person name="Leatherwood J."/>
            <person name="Levin H."/>
            <person name="Margalit H."/>
            <person name="Martienssen R."/>
            <person name="Nieduszynski C.A."/>
            <person name="Spatafora J.W."/>
            <person name="Friedman N."/>
            <person name="Dalgaard J.Z."/>
            <person name="Baumann P."/>
            <person name="Niki H."/>
            <person name="Regev A."/>
            <person name="Nusbaum C."/>
        </authorList>
    </citation>
    <scope>NUCLEOTIDE SEQUENCE [LARGE SCALE GENOMIC DNA]</scope>
    <source>
        <strain evidence="9">yFS275 / FY16936</strain>
    </source>
</reference>
<feature type="binding site" evidence="4">
    <location>
        <position position="203"/>
    </location>
    <ligand>
        <name>Zn(2+)</name>
        <dbReference type="ChEBI" id="CHEBI:29105"/>
    </ligand>
</feature>
<protein>
    <submittedName>
        <fullName evidence="7">Sir2 family histone deacetylase Hst4</fullName>
    </submittedName>
</protein>
<dbReference type="JaponicusDB" id="SJAG_04039">
    <property type="gene designation" value="hst4"/>
</dbReference>
<evidence type="ECO:0000259" key="6">
    <source>
        <dbReference type="PROSITE" id="PS50305"/>
    </source>
</evidence>
<dbReference type="GO" id="GO:0099115">
    <property type="term" value="C:chromosome, subtelomeric region"/>
    <property type="evidence" value="ECO:0007669"/>
    <property type="project" value="EnsemblFungi"/>
</dbReference>
<dbReference type="InterPro" id="IPR026590">
    <property type="entry name" value="Ssirtuin_cat_dom"/>
</dbReference>
<keyword evidence="3" id="KW-0520">NAD</keyword>
<dbReference type="SUPFAM" id="SSF52467">
    <property type="entry name" value="DHS-like NAD/FAD-binding domain"/>
    <property type="match status" value="1"/>
</dbReference>
<organism evidence="7 9">
    <name type="scientific">Schizosaccharomyces japonicus (strain yFS275 / FY16936)</name>
    <name type="common">Fission yeast</name>
    <dbReference type="NCBI Taxonomy" id="402676"/>
    <lineage>
        <taxon>Eukaryota</taxon>
        <taxon>Fungi</taxon>
        <taxon>Dikarya</taxon>
        <taxon>Ascomycota</taxon>
        <taxon>Taphrinomycotina</taxon>
        <taxon>Schizosaccharomycetes</taxon>
        <taxon>Schizosaccharomycetales</taxon>
        <taxon>Schizosaccharomycetaceae</taxon>
        <taxon>Schizosaccharomyces</taxon>
    </lineage>
</organism>
<dbReference type="InterPro" id="IPR050134">
    <property type="entry name" value="NAD-dep_sirtuin_deacylases"/>
</dbReference>
<feature type="binding site" evidence="4">
    <location>
        <position position="200"/>
    </location>
    <ligand>
        <name>Zn(2+)</name>
        <dbReference type="ChEBI" id="CHEBI:29105"/>
    </ligand>
</feature>
<dbReference type="GO" id="GO:0017136">
    <property type="term" value="F:histone deacetylase activity, NAD-dependent"/>
    <property type="evidence" value="ECO:0000318"/>
    <property type="project" value="GO_Central"/>
</dbReference>
<dbReference type="PANTHER" id="PTHR11085">
    <property type="entry name" value="NAD-DEPENDENT PROTEIN DEACYLASE SIRTUIN-5, MITOCHONDRIAL-RELATED"/>
    <property type="match status" value="1"/>
</dbReference>
<evidence type="ECO:0000256" key="4">
    <source>
        <dbReference type="PROSITE-ProRule" id="PRU00236"/>
    </source>
</evidence>
<evidence type="ECO:0000313" key="9">
    <source>
        <dbReference type="Proteomes" id="UP000001744"/>
    </source>
</evidence>
<comment type="similarity">
    <text evidence="1">Belongs to the sirtuin family. Class I subfamily.</text>
</comment>
<dbReference type="eggNOG" id="KOG2684">
    <property type="taxonomic scope" value="Eukaryota"/>
</dbReference>
<feature type="domain" description="Deacetylase sirtuin-type" evidence="6">
    <location>
        <begin position="48"/>
        <end position="357"/>
    </location>
</feature>
<feature type="compositionally biased region" description="Polar residues" evidence="5">
    <location>
        <begin position="1"/>
        <end position="10"/>
    </location>
</feature>
<evidence type="ECO:0000256" key="1">
    <source>
        <dbReference type="ARBA" id="ARBA00006924"/>
    </source>
</evidence>
<keyword evidence="9" id="KW-1185">Reference proteome</keyword>
<dbReference type="GO" id="GO:0031508">
    <property type="term" value="P:pericentric heterochromatin formation"/>
    <property type="evidence" value="ECO:0000318"/>
    <property type="project" value="GO_Central"/>
</dbReference>
<dbReference type="GO" id="GO:0031509">
    <property type="term" value="P:subtelomeric heterochromatin formation"/>
    <property type="evidence" value="ECO:0000318"/>
    <property type="project" value="GO_Central"/>
</dbReference>
<keyword evidence="4" id="KW-0862">Zinc</keyword>
<feature type="binding site" evidence="4">
    <location>
        <position position="222"/>
    </location>
    <ligand>
        <name>Zn(2+)</name>
        <dbReference type="ChEBI" id="CHEBI:29105"/>
    </ligand>
</feature>
<dbReference type="GO" id="GO:0000183">
    <property type="term" value="P:rDNA heterochromatin formation"/>
    <property type="evidence" value="ECO:0000318"/>
    <property type="project" value="GO_Central"/>
</dbReference>
<dbReference type="GO" id="GO:0033553">
    <property type="term" value="C:rDNA heterochromatin"/>
    <property type="evidence" value="ECO:0007669"/>
    <property type="project" value="EnsemblFungi"/>
</dbReference>
<dbReference type="GeneID" id="7047562"/>
<dbReference type="GO" id="GO:0005634">
    <property type="term" value="C:nucleus"/>
    <property type="evidence" value="ECO:0000318"/>
    <property type="project" value="GO_Central"/>
</dbReference>
<proteinExistence type="inferred from homology"/>
<dbReference type="GO" id="GO:0031934">
    <property type="term" value="C:mating-type region heterochromatin"/>
    <property type="evidence" value="ECO:0000318"/>
    <property type="project" value="GO_Central"/>
</dbReference>
<evidence type="ECO:0000256" key="5">
    <source>
        <dbReference type="SAM" id="MobiDB-lite"/>
    </source>
</evidence>
<keyword evidence="4" id="KW-0479">Metal-binding</keyword>
<dbReference type="HOGENOM" id="CLU_021544_1_2_1"/>
<dbReference type="GO" id="GO:0140861">
    <property type="term" value="P:DNA repair-dependent chromatin remodeling"/>
    <property type="evidence" value="ECO:0000318"/>
    <property type="project" value="GO_Central"/>
</dbReference>
<dbReference type="GO" id="GO:0070403">
    <property type="term" value="F:NAD+ binding"/>
    <property type="evidence" value="ECO:0007669"/>
    <property type="project" value="InterPro"/>
</dbReference>
<dbReference type="GO" id="GO:0005730">
    <property type="term" value="C:nucleolus"/>
    <property type="evidence" value="ECO:0007669"/>
    <property type="project" value="EnsemblFungi"/>
</dbReference>
<feature type="region of interest" description="Disordered" evidence="5">
    <location>
        <begin position="1"/>
        <end position="36"/>
    </location>
</feature>
<evidence type="ECO:0000313" key="8">
    <source>
        <dbReference type="JaponicusDB" id="SJAG_04039"/>
    </source>
</evidence>
<dbReference type="GO" id="GO:0000122">
    <property type="term" value="P:negative regulation of transcription by RNA polymerase II"/>
    <property type="evidence" value="ECO:0000318"/>
    <property type="project" value="GO_Central"/>
</dbReference>
<dbReference type="AlphaFoldDB" id="B6K5R3"/>
<dbReference type="InterPro" id="IPR029035">
    <property type="entry name" value="DHS-like_NAD/FAD-binding_dom"/>
</dbReference>
<dbReference type="Pfam" id="PF02146">
    <property type="entry name" value="SIR2"/>
    <property type="match status" value="1"/>
</dbReference>
<dbReference type="RefSeq" id="XP_002175160.2">
    <property type="nucleotide sequence ID" value="XM_002175124.2"/>
</dbReference>
<dbReference type="VEuPathDB" id="FungiDB:SJAG_04039"/>